<dbReference type="GO" id="GO:0004930">
    <property type="term" value="F:G protein-coupled receptor activity"/>
    <property type="evidence" value="ECO:0007669"/>
    <property type="project" value="InterPro"/>
</dbReference>
<comment type="subcellular location">
    <subcellularLocation>
        <location evidence="1">Membrane</location>
    </subcellularLocation>
</comment>
<feature type="transmembrane region" description="Helical" evidence="5">
    <location>
        <begin position="206"/>
        <end position="231"/>
    </location>
</feature>
<sequence length="300" mass="33608">MTVLVPVLPCSCILLLCFLVGLIGNSALIVATIQSKRLHNVSNMCIALGAFGDILHEIGHIAFAYFIFTGINFIPLRTCIWIQLIPNFGLNLAVFILFPIGVDRAIAILKPLRYRKIKSKFYISAIISSATLYSVAILILVFIYDENEDTEVICVLVAVYSGQLGFIWSIVSLLINLATVTLYVILTRIVAKTGRTARNFELLQSLKINVAVIGLGHLATMMIYLSSLFITVSEMMKFCTGCYAGILINISVSCNSLLYYWRSKEYRNEFRKQMKKFLCLKNTANLAPTFKMQHITAIHQ</sequence>
<evidence type="ECO:0000313" key="8">
    <source>
        <dbReference type="Proteomes" id="UP000024404"/>
    </source>
</evidence>
<reference evidence="7" key="2">
    <citation type="submission" date="2022-06" db="UniProtKB">
        <authorList>
            <consortium name="EnsemblMetazoa"/>
        </authorList>
    </citation>
    <scope>IDENTIFICATION</scope>
</reference>
<evidence type="ECO:0000256" key="2">
    <source>
        <dbReference type="ARBA" id="ARBA00022692"/>
    </source>
</evidence>
<dbReference type="InterPro" id="IPR019424">
    <property type="entry name" value="7TM_GPCR_Srsx"/>
</dbReference>
<keyword evidence="4 5" id="KW-0472">Membrane</keyword>
<dbReference type="Pfam" id="PF10320">
    <property type="entry name" value="7TM_GPCR_Srsx"/>
    <property type="match status" value="1"/>
</dbReference>
<keyword evidence="8" id="KW-1185">Reference proteome</keyword>
<dbReference type="OMA" id="TAQLMQM"/>
<dbReference type="SMART" id="SM01381">
    <property type="entry name" value="7TM_GPCR_Srsx"/>
    <property type="match status" value="1"/>
</dbReference>
<dbReference type="PRINTS" id="PR00237">
    <property type="entry name" value="GPCRRHODOPSN"/>
</dbReference>
<proteinExistence type="predicted"/>
<accession>A0A8R1XRE9</accession>
<evidence type="ECO:0000256" key="3">
    <source>
        <dbReference type="ARBA" id="ARBA00022989"/>
    </source>
</evidence>
<dbReference type="InterPro" id="IPR017452">
    <property type="entry name" value="GPCR_Rhodpsn_7TM"/>
</dbReference>
<dbReference type="EMBL" id="CMVM020000069">
    <property type="status" value="NOT_ANNOTATED_CDS"/>
    <property type="molecule type" value="Genomic_DNA"/>
</dbReference>
<reference evidence="8" key="1">
    <citation type="submission" date="2013-10" db="EMBL/GenBank/DDBJ databases">
        <title>Genome sequencing of Onchocerca volvulus.</title>
        <authorList>
            <person name="Cotton J."/>
            <person name="Tsai J."/>
            <person name="Stanley E."/>
            <person name="Tracey A."/>
            <person name="Holroyd N."/>
            <person name="Lustigman S."/>
            <person name="Berriman M."/>
        </authorList>
    </citation>
    <scope>NUCLEOTIDE SEQUENCE</scope>
</reference>
<dbReference type="AlphaFoldDB" id="A0A8R1XRE9"/>
<feature type="transmembrane region" description="Helical" evidence="5">
    <location>
        <begin position="121"/>
        <end position="144"/>
    </location>
</feature>
<evidence type="ECO:0000256" key="1">
    <source>
        <dbReference type="ARBA" id="ARBA00004370"/>
    </source>
</evidence>
<name>A0A8R1XRE9_ONCVO</name>
<feature type="transmembrane region" description="Helical" evidence="5">
    <location>
        <begin position="45"/>
        <end position="68"/>
    </location>
</feature>
<feature type="domain" description="G-protein coupled receptors family 1 profile" evidence="6">
    <location>
        <begin position="24"/>
        <end position="259"/>
    </location>
</feature>
<feature type="transmembrane region" description="Helical" evidence="5">
    <location>
        <begin position="164"/>
        <end position="186"/>
    </location>
</feature>
<keyword evidence="3 5" id="KW-1133">Transmembrane helix</keyword>
<organism evidence="7 8">
    <name type="scientific">Onchocerca volvulus</name>
    <dbReference type="NCBI Taxonomy" id="6282"/>
    <lineage>
        <taxon>Eukaryota</taxon>
        <taxon>Metazoa</taxon>
        <taxon>Ecdysozoa</taxon>
        <taxon>Nematoda</taxon>
        <taxon>Chromadorea</taxon>
        <taxon>Rhabditida</taxon>
        <taxon>Spirurina</taxon>
        <taxon>Spiruromorpha</taxon>
        <taxon>Filarioidea</taxon>
        <taxon>Onchocercidae</taxon>
        <taxon>Onchocerca</taxon>
    </lineage>
</organism>
<feature type="transmembrane region" description="Helical" evidence="5">
    <location>
        <begin position="243"/>
        <end position="261"/>
    </location>
</feature>
<dbReference type="PROSITE" id="PS50262">
    <property type="entry name" value="G_PROTEIN_RECEP_F1_2"/>
    <property type="match status" value="1"/>
</dbReference>
<feature type="transmembrane region" description="Helical" evidence="5">
    <location>
        <begin position="80"/>
        <end position="100"/>
    </location>
</feature>
<dbReference type="SUPFAM" id="SSF81321">
    <property type="entry name" value="Family A G protein-coupled receptor-like"/>
    <property type="match status" value="1"/>
</dbReference>
<protein>
    <submittedName>
        <fullName evidence="7">G_PROTEIN_RECEP_F1_2 domain-containing protein</fullName>
    </submittedName>
</protein>
<dbReference type="GO" id="GO:0016020">
    <property type="term" value="C:membrane"/>
    <property type="evidence" value="ECO:0007669"/>
    <property type="project" value="UniProtKB-SubCell"/>
</dbReference>
<evidence type="ECO:0000256" key="4">
    <source>
        <dbReference type="ARBA" id="ARBA00023136"/>
    </source>
</evidence>
<dbReference type="Proteomes" id="UP000024404">
    <property type="component" value="Unassembled WGS sequence"/>
</dbReference>
<dbReference type="Gene3D" id="1.20.1070.10">
    <property type="entry name" value="Rhodopsin 7-helix transmembrane proteins"/>
    <property type="match status" value="1"/>
</dbReference>
<keyword evidence="2 5" id="KW-0812">Transmembrane</keyword>
<evidence type="ECO:0000259" key="6">
    <source>
        <dbReference type="PROSITE" id="PS50262"/>
    </source>
</evidence>
<dbReference type="InterPro" id="IPR047130">
    <property type="entry name" value="7TM_GPCR_Srsx_nematod"/>
</dbReference>
<dbReference type="PANTHER" id="PTHR23360:SF5">
    <property type="entry name" value="G-PROTEIN COUPLED RECEPTORS FAMILY 1 PROFILE DOMAIN-CONTAINING PROTEIN"/>
    <property type="match status" value="1"/>
</dbReference>
<evidence type="ECO:0000313" key="7">
    <source>
        <dbReference type="EnsemblMetazoa" id="OVOC2071.1"/>
    </source>
</evidence>
<feature type="transmembrane region" description="Helical" evidence="5">
    <location>
        <begin position="6"/>
        <end position="33"/>
    </location>
</feature>
<evidence type="ECO:0000256" key="5">
    <source>
        <dbReference type="SAM" id="Phobius"/>
    </source>
</evidence>
<dbReference type="EnsemblMetazoa" id="OVOC2071.1">
    <property type="protein sequence ID" value="OVOC2071.1"/>
    <property type="gene ID" value="WBGene00238880"/>
</dbReference>
<dbReference type="CDD" id="cd00637">
    <property type="entry name" value="7tm_classA_rhodopsin-like"/>
    <property type="match status" value="1"/>
</dbReference>
<dbReference type="PANTHER" id="PTHR23360">
    <property type="entry name" value="G-PROTEIN COUPLED RECEPTORS FAMILY 1 PROFILE DOMAIN-CONTAINING PROTEIN-RELATED"/>
    <property type="match status" value="1"/>
</dbReference>
<dbReference type="InterPro" id="IPR000276">
    <property type="entry name" value="GPCR_Rhodpsn"/>
</dbReference>